<evidence type="ECO:0000313" key="2">
    <source>
        <dbReference type="EMBL" id="PTB90042.1"/>
    </source>
</evidence>
<proteinExistence type="inferred from homology"/>
<protein>
    <submittedName>
        <fullName evidence="2">ComF family protein</fullName>
    </submittedName>
</protein>
<evidence type="ECO:0000313" key="3">
    <source>
        <dbReference type="Proteomes" id="UP000241514"/>
    </source>
</evidence>
<dbReference type="PANTHER" id="PTHR47505:SF1">
    <property type="entry name" value="DNA UTILIZATION PROTEIN YHGH"/>
    <property type="match status" value="1"/>
</dbReference>
<dbReference type="SUPFAM" id="SSF53271">
    <property type="entry name" value="PRTase-like"/>
    <property type="match status" value="1"/>
</dbReference>
<dbReference type="EMBL" id="PYVG01000004">
    <property type="protein sequence ID" value="PTB90042.1"/>
    <property type="molecule type" value="Genomic_DNA"/>
</dbReference>
<dbReference type="Gene3D" id="3.40.50.2020">
    <property type="match status" value="1"/>
</dbReference>
<organism evidence="2 3">
    <name type="scientific">Pseudidiomarina aestuarii</name>
    <dbReference type="NCBI Taxonomy" id="624146"/>
    <lineage>
        <taxon>Bacteria</taxon>
        <taxon>Pseudomonadati</taxon>
        <taxon>Pseudomonadota</taxon>
        <taxon>Gammaproteobacteria</taxon>
        <taxon>Alteromonadales</taxon>
        <taxon>Idiomarinaceae</taxon>
        <taxon>Pseudidiomarina</taxon>
    </lineage>
</organism>
<gene>
    <name evidence="2" type="ORF">C9928_01270</name>
</gene>
<accession>A0A6N4DEK7</accession>
<comment type="caution">
    <text evidence="2">The sequence shown here is derived from an EMBL/GenBank/DDBJ whole genome shotgun (WGS) entry which is preliminary data.</text>
</comment>
<dbReference type="CDD" id="cd06223">
    <property type="entry name" value="PRTases_typeI"/>
    <property type="match status" value="1"/>
</dbReference>
<dbReference type="InterPro" id="IPR029057">
    <property type="entry name" value="PRTase-like"/>
</dbReference>
<comment type="similarity">
    <text evidence="1">Belongs to the ComF/GntX family.</text>
</comment>
<dbReference type="InterPro" id="IPR051910">
    <property type="entry name" value="ComF/GntX_DNA_util-trans"/>
</dbReference>
<dbReference type="PANTHER" id="PTHR47505">
    <property type="entry name" value="DNA UTILIZATION PROTEIN YHGH"/>
    <property type="match status" value="1"/>
</dbReference>
<dbReference type="AlphaFoldDB" id="A0A6N4DEK7"/>
<name>A0A6N4DEK7_9GAMM</name>
<evidence type="ECO:0000256" key="1">
    <source>
        <dbReference type="ARBA" id="ARBA00008007"/>
    </source>
</evidence>
<dbReference type="InterPro" id="IPR000836">
    <property type="entry name" value="PRTase_dom"/>
</dbReference>
<sequence length="246" mass="27810">MVAIARQLAKWIDLTPGLACCWLCEEPLEVGEKSFCSVCFADLPRLPPRCQRWRCQRQDLAAGRFWFAALRWQPEVQKLIQYFKFKQMPDLARVLAPLLGAQLHTCYQRFVLRETSQPVRWPDLIVPMPMSKQRWCERGYNQAGLLAGQLGELLSIPVGYGTLRRLQQESPQHRSNAAERWQNMSHSMHCTRSVKGLTVAVVDDVLTTGASVSAAALALQRRGAVAVDAWTLAYTEPHAPPLIKTD</sequence>
<dbReference type="Proteomes" id="UP000241514">
    <property type="component" value="Unassembled WGS sequence"/>
</dbReference>
<reference evidence="2 3" key="1">
    <citation type="submission" date="2018-03" db="EMBL/GenBank/DDBJ databases">
        <title>Cross-interface Injection: A General Nanoliter Liquid Handling Method Applied to Single Cells Genome Amplification Automated Nanoliter Liquid Handling Applied to Single Cell Multiple Displacement Amplification.</title>
        <authorList>
            <person name="Yun J."/>
            <person name="Xu P."/>
            <person name="Xu J."/>
            <person name="Dai X."/>
            <person name="Wang Y."/>
            <person name="Zheng X."/>
            <person name="Cao C."/>
            <person name="Yi Q."/>
            <person name="Zhu Y."/>
            <person name="Wang L."/>
            <person name="Dong Z."/>
            <person name="Huang Y."/>
            <person name="Huang L."/>
            <person name="Du W."/>
        </authorList>
    </citation>
    <scope>NUCLEOTIDE SEQUENCE [LARGE SCALE GENOMIC DNA]</scope>
    <source>
        <strain evidence="2 3">A9-4</strain>
    </source>
</reference>